<evidence type="ECO:0000259" key="1">
    <source>
        <dbReference type="Pfam" id="PF04326"/>
    </source>
</evidence>
<organism evidence="3 4">
    <name type="scientific">Prevotella pectinovora</name>
    <dbReference type="NCBI Taxonomy" id="1602169"/>
    <lineage>
        <taxon>Bacteria</taxon>
        <taxon>Pseudomonadati</taxon>
        <taxon>Bacteroidota</taxon>
        <taxon>Bacteroidia</taxon>
        <taxon>Bacteroidales</taxon>
        <taxon>Prevotellaceae</taxon>
        <taxon>Prevotella</taxon>
    </lineage>
</organism>
<evidence type="ECO:0000313" key="3">
    <source>
        <dbReference type="EMBL" id="KIP62573.1"/>
    </source>
</evidence>
<dbReference type="InterPro" id="IPR049514">
    <property type="entry name" value="Fic-like_C"/>
</dbReference>
<dbReference type="PANTHER" id="PTHR30595">
    <property type="entry name" value="GLPR-RELATED TRANSCRIPTIONAL REPRESSOR"/>
    <property type="match status" value="1"/>
</dbReference>
<feature type="domain" description="Filamentation induced by cAMP protein Fic-like C-terminal" evidence="2">
    <location>
        <begin position="430"/>
        <end position="476"/>
    </location>
</feature>
<dbReference type="Pfam" id="PF04326">
    <property type="entry name" value="SLFN_AlbA_2"/>
    <property type="match status" value="1"/>
</dbReference>
<sequence>MISKEEVRELLTSTETYRIERTVSTGDMDKFQEAICAFSNDLPNSKKNGYLIIGAYDNGTLSGLKVDDDLLKKISAIRSNGNILPLPIMSVERFEYEDGELLVAEVSPSLVPPVRYRGRTFVRIGPRRDIASEAEERILFERRTSYMATFDATPCFGATINDIDTDFIKKEYLPQIVDDEVLANDTRDIKEQLAAIHLYDLTHECPTNAAMILFGKAPQYYMHGCYVQYVHFAGKDRGSEIVNERQIKGSLCKILPQLENFVRDAVVTSRPMPISMLREKNVLNYPDLALRELLMNACMHRDYQSNMPIRLYQYEDRIEILNAGGLYGEARPENFPTVNDYRNPIVAEAMRGLKYVNMFNRGIQRVKNLLQENGNPEPEFNVDKITAFEVVVRPSLSLNLVTDEKNVTKSVTKLNDTLNDVIDFCYTPRSMTEIMEHLGLKHRYNVKHRYIDPLIEGGFLVMTIPEKPNSRSQKYKRVLT</sequence>
<dbReference type="Proteomes" id="UP000032046">
    <property type="component" value="Unassembled WGS sequence"/>
</dbReference>
<gene>
    <name evidence="3" type="ORF">ST44_07160</name>
</gene>
<dbReference type="EMBL" id="JXQK01000053">
    <property type="protein sequence ID" value="KIP62573.1"/>
    <property type="molecule type" value="Genomic_DNA"/>
</dbReference>
<dbReference type="Pfam" id="PF21247">
    <property type="entry name" value="Fic-like_C"/>
    <property type="match status" value="1"/>
</dbReference>
<reference evidence="3 4" key="1">
    <citation type="submission" date="2015-01" db="EMBL/GenBank/DDBJ databases">
        <title>Comparative genomics of non-oral Prevotella species.</title>
        <authorList>
            <person name="Accetto T."/>
            <person name="Nograsek B."/>
            <person name="Avgustin G."/>
        </authorList>
    </citation>
    <scope>NUCLEOTIDE SEQUENCE [LARGE SCALE GENOMIC DNA]</scope>
    <source>
        <strain evidence="3 4">P5-119</strain>
    </source>
</reference>
<evidence type="ECO:0000259" key="2">
    <source>
        <dbReference type="Pfam" id="PF21247"/>
    </source>
</evidence>
<dbReference type="Gene3D" id="3.30.950.30">
    <property type="entry name" value="Schlafen, AAA domain"/>
    <property type="match status" value="1"/>
</dbReference>
<protein>
    <submittedName>
        <fullName evidence="3">Transcriptional regulator</fullName>
    </submittedName>
</protein>
<dbReference type="PANTHER" id="PTHR30595:SF6">
    <property type="entry name" value="SCHLAFEN ALBA-2 DOMAIN-CONTAINING PROTEIN"/>
    <property type="match status" value="1"/>
</dbReference>
<dbReference type="InterPro" id="IPR038461">
    <property type="entry name" value="Schlafen_AlbA_2_dom_sf"/>
</dbReference>
<feature type="domain" description="Schlafen AlbA-2" evidence="1">
    <location>
        <begin position="15"/>
        <end position="128"/>
    </location>
</feature>
<keyword evidence="4" id="KW-1185">Reference proteome</keyword>
<accession>A0A0D0IZW7</accession>
<dbReference type="Gene3D" id="3.30.565.60">
    <property type="match status" value="1"/>
</dbReference>
<dbReference type="AlphaFoldDB" id="A0A0D0IZW7"/>
<proteinExistence type="predicted"/>
<dbReference type="STRING" id="1602171.ST44_07160"/>
<name>A0A0D0IZW7_9BACT</name>
<dbReference type="RefSeq" id="WP_042519231.1">
    <property type="nucleotide sequence ID" value="NZ_JXQK01000053.1"/>
</dbReference>
<dbReference type="InterPro" id="IPR038475">
    <property type="entry name" value="RecG_C_sf"/>
</dbReference>
<dbReference type="InterPro" id="IPR007421">
    <property type="entry name" value="Schlafen_AlbA_2_dom"/>
</dbReference>
<evidence type="ECO:0000313" key="4">
    <source>
        <dbReference type="Proteomes" id="UP000032046"/>
    </source>
</evidence>
<dbReference type="Pfam" id="PF13749">
    <property type="entry name" value="HATPase_c_4"/>
    <property type="match status" value="1"/>
</dbReference>
<comment type="caution">
    <text evidence="3">The sequence shown here is derived from an EMBL/GenBank/DDBJ whole genome shotgun (WGS) entry which is preliminary data.</text>
</comment>